<accession>A0A653TXK4</accession>
<dbReference type="EMBL" id="CABWLR010000004">
    <property type="protein sequence ID" value="VXB86109.1"/>
    <property type="molecule type" value="Genomic_DNA"/>
</dbReference>
<name>A0A653TXK4_9FLAO</name>
<dbReference type="AlphaFoldDB" id="A0A653TXK4"/>
<reference evidence="2 3" key="1">
    <citation type="submission" date="2019-10" db="EMBL/GenBank/DDBJ databases">
        <authorList>
            <person name="Karimi E."/>
        </authorList>
    </citation>
    <scope>NUCLEOTIDE SEQUENCE [LARGE SCALE GENOMIC DNA]</scope>
    <source>
        <strain evidence="2">Maribacter sp. 151</strain>
    </source>
</reference>
<keyword evidence="1" id="KW-0732">Signal</keyword>
<keyword evidence="3" id="KW-1185">Reference proteome</keyword>
<evidence type="ECO:0000313" key="2">
    <source>
        <dbReference type="EMBL" id="VXB86109.1"/>
    </source>
</evidence>
<dbReference type="Proteomes" id="UP000430202">
    <property type="component" value="Unassembled WGS sequence"/>
</dbReference>
<organism evidence="2 3">
    <name type="scientific">Maribacter litoralis</name>
    <dbReference type="NCBI Taxonomy" id="2059726"/>
    <lineage>
        <taxon>Bacteria</taxon>
        <taxon>Pseudomonadati</taxon>
        <taxon>Bacteroidota</taxon>
        <taxon>Flavobacteriia</taxon>
        <taxon>Flavobacteriales</taxon>
        <taxon>Flavobacteriaceae</taxon>
        <taxon>Maribacter</taxon>
    </lineage>
</organism>
<sequence>MKTVKFLVLGIVLIMAFSSFSSTEINSKRHHVSENNSIALVNTDAVLGVWEYTMTNVDAPYEKGVFFITKKGDFYDVAVKLTTGMLTGQDVLVKGNGINFNVNFEGLKRVSFVLVVEDDKIMGESYSAIGNSEIFGVRQLPEQ</sequence>
<feature type="signal peptide" evidence="1">
    <location>
        <begin position="1"/>
        <end position="21"/>
    </location>
</feature>
<evidence type="ECO:0000313" key="3">
    <source>
        <dbReference type="Proteomes" id="UP000430202"/>
    </source>
</evidence>
<evidence type="ECO:0000256" key="1">
    <source>
        <dbReference type="SAM" id="SignalP"/>
    </source>
</evidence>
<feature type="chain" id="PRO_5025039321" evidence="1">
    <location>
        <begin position="22"/>
        <end position="143"/>
    </location>
</feature>
<gene>
    <name evidence="2" type="ORF">MARI151_40094</name>
</gene>
<protein>
    <submittedName>
        <fullName evidence="2">Uncharacterized protein</fullName>
    </submittedName>
</protein>
<dbReference type="RefSeq" id="WP_159303264.1">
    <property type="nucleotide sequence ID" value="NZ_JBNPYH010000004.1"/>
</dbReference>
<proteinExistence type="predicted"/>